<gene>
    <name evidence="1" type="ORF">T310_5929</name>
</gene>
<feature type="non-terminal residue" evidence="1">
    <location>
        <position position="1"/>
    </location>
</feature>
<dbReference type="Proteomes" id="UP000053958">
    <property type="component" value="Unassembled WGS sequence"/>
</dbReference>
<dbReference type="OrthoDB" id="4504314at2759"/>
<comment type="caution">
    <text evidence="1">The sequence shown here is derived from an EMBL/GenBank/DDBJ whole genome shotgun (WGS) entry which is preliminary data.</text>
</comment>
<sequence length="213" mass="23567">LQTTNSKVTFVHVYKTTLIVFHSIVQYIPPPPLSPNYPVTAENMNYAAPVFGAALVFSVGDWFVRGRKQWHGPTVKVATETVKSGVLKCVSGNPPCQKNALQALKWIHKVGLVIAVAVSSQSVQYSIGEDVWDSLVVTHPTTNQPACGLSTAERTGSPVFHTLWSTVLRECALHVDIGCTHDRGDLKEERRIDGLILCCIKRTKRAEKDLYWV</sequence>
<accession>A0A0F4YQC9</accession>
<proteinExistence type="predicted"/>
<name>A0A0F4YQC9_RASE3</name>
<dbReference type="EMBL" id="LASV01000294">
    <property type="protein sequence ID" value="KKA20051.1"/>
    <property type="molecule type" value="Genomic_DNA"/>
</dbReference>
<keyword evidence="2" id="KW-1185">Reference proteome</keyword>
<dbReference type="STRING" id="1408163.A0A0F4YQC9"/>
<evidence type="ECO:0000313" key="1">
    <source>
        <dbReference type="EMBL" id="KKA20051.1"/>
    </source>
</evidence>
<protein>
    <submittedName>
        <fullName evidence="1">Uncharacterized protein</fullName>
    </submittedName>
</protein>
<evidence type="ECO:0000313" key="2">
    <source>
        <dbReference type="Proteomes" id="UP000053958"/>
    </source>
</evidence>
<organism evidence="1 2">
    <name type="scientific">Rasamsonia emersonii (strain ATCC 16479 / CBS 393.64 / IMI 116815)</name>
    <dbReference type="NCBI Taxonomy" id="1408163"/>
    <lineage>
        <taxon>Eukaryota</taxon>
        <taxon>Fungi</taxon>
        <taxon>Dikarya</taxon>
        <taxon>Ascomycota</taxon>
        <taxon>Pezizomycotina</taxon>
        <taxon>Eurotiomycetes</taxon>
        <taxon>Eurotiomycetidae</taxon>
        <taxon>Eurotiales</taxon>
        <taxon>Trichocomaceae</taxon>
        <taxon>Rasamsonia</taxon>
    </lineage>
</organism>
<dbReference type="RefSeq" id="XP_013326663.1">
    <property type="nucleotide sequence ID" value="XM_013471209.1"/>
</dbReference>
<dbReference type="AlphaFoldDB" id="A0A0F4YQC9"/>
<reference evidence="1 2" key="1">
    <citation type="submission" date="2015-04" db="EMBL/GenBank/DDBJ databases">
        <authorList>
            <person name="Heijne W.H."/>
            <person name="Fedorova N.D."/>
            <person name="Nierman W.C."/>
            <person name="Vollebregt A.W."/>
            <person name="Zhao Z."/>
            <person name="Wu L."/>
            <person name="Kumar M."/>
            <person name="Stam H."/>
            <person name="van den Berg M.A."/>
            <person name="Pel H.J."/>
        </authorList>
    </citation>
    <scope>NUCLEOTIDE SEQUENCE [LARGE SCALE GENOMIC DNA]</scope>
    <source>
        <strain evidence="1 2">CBS 393.64</strain>
    </source>
</reference>
<dbReference type="GeneID" id="25318249"/>